<dbReference type="AlphaFoldDB" id="S4YS08"/>
<dbReference type="HOGENOM" id="CLU_3398400_0_0_6"/>
<protein>
    <submittedName>
        <fullName evidence="1">Uncharacterized protein</fullName>
    </submittedName>
</protein>
<evidence type="ECO:0000313" key="2">
    <source>
        <dbReference type="Proteomes" id="UP000014900"/>
    </source>
</evidence>
<organism evidence="1 2">
    <name type="scientific">Serratia plymuthica S13</name>
    <dbReference type="NCBI Taxonomy" id="1348660"/>
    <lineage>
        <taxon>Bacteria</taxon>
        <taxon>Pseudomonadati</taxon>
        <taxon>Pseudomonadota</taxon>
        <taxon>Gammaproteobacteria</taxon>
        <taxon>Enterobacterales</taxon>
        <taxon>Yersiniaceae</taxon>
        <taxon>Serratia</taxon>
    </lineage>
</organism>
<reference evidence="1 2" key="1">
    <citation type="journal article" date="2013" name="Genome Announc.">
        <title>Genome Sequence of Serratia plymuthica Strain S13, an Endophyte with Germination- and Plant-Growth-Promoting Activity from the Flower of Styrian Oil Pumpkin.</title>
        <authorList>
            <person name="Muller H."/>
            <person name="Furnkranz M."/>
            <person name="Grube M."/>
            <person name="Berg G."/>
        </authorList>
    </citation>
    <scope>NUCLEOTIDE SEQUENCE [LARGE SCALE GENOMIC DNA]</scope>
    <source>
        <strain evidence="1">S13</strain>
    </source>
</reference>
<sequence length="31" mass="3672">MGFGFKNHHFLFLQVIKPMVVILLIKKTENE</sequence>
<dbReference type="EMBL" id="CP006566">
    <property type="protein sequence ID" value="AGP47296.1"/>
    <property type="molecule type" value="Genomic_DNA"/>
</dbReference>
<gene>
    <name evidence="1" type="ORF">M621_20795</name>
</gene>
<accession>S4YS08</accession>
<evidence type="ECO:0000313" key="1">
    <source>
        <dbReference type="EMBL" id="AGP47296.1"/>
    </source>
</evidence>
<name>S4YS08_SERPL</name>
<dbReference type="Proteomes" id="UP000014900">
    <property type="component" value="Chromosome"/>
</dbReference>
<dbReference type="KEGG" id="sry:M621_20795"/>
<proteinExistence type="predicted"/>